<evidence type="ECO:0000313" key="1">
    <source>
        <dbReference type="EMBL" id="CAD6238565.1"/>
    </source>
</evidence>
<dbReference type="OrthoDB" id="693631at2759"/>
<keyword evidence="2" id="KW-1185">Reference proteome</keyword>
<organism evidence="1 2">
    <name type="scientific">Miscanthus lutarioriparius</name>
    <dbReference type="NCBI Taxonomy" id="422564"/>
    <lineage>
        <taxon>Eukaryota</taxon>
        <taxon>Viridiplantae</taxon>
        <taxon>Streptophyta</taxon>
        <taxon>Embryophyta</taxon>
        <taxon>Tracheophyta</taxon>
        <taxon>Spermatophyta</taxon>
        <taxon>Magnoliopsida</taxon>
        <taxon>Liliopsida</taxon>
        <taxon>Poales</taxon>
        <taxon>Poaceae</taxon>
        <taxon>PACMAD clade</taxon>
        <taxon>Panicoideae</taxon>
        <taxon>Andropogonodae</taxon>
        <taxon>Andropogoneae</taxon>
        <taxon>Saccharinae</taxon>
        <taxon>Miscanthus</taxon>
    </lineage>
</organism>
<reference evidence="1" key="1">
    <citation type="submission" date="2020-10" db="EMBL/GenBank/DDBJ databases">
        <authorList>
            <person name="Han B."/>
            <person name="Lu T."/>
            <person name="Zhao Q."/>
            <person name="Huang X."/>
            <person name="Zhao Y."/>
        </authorList>
    </citation>
    <scope>NUCLEOTIDE SEQUENCE</scope>
</reference>
<dbReference type="Proteomes" id="UP000604825">
    <property type="component" value="Unassembled WGS sequence"/>
</dbReference>
<gene>
    <name evidence="1" type="ORF">NCGR_LOCUS25754</name>
</gene>
<evidence type="ECO:0000313" key="2">
    <source>
        <dbReference type="Proteomes" id="UP000604825"/>
    </source>
</evidence>
<sequence length="428" mass="46895">MSPETKMLLEELDKRFAVLDKRFGGIERKLDAIATSSNTRLDALESSTRVFDEWRPSMEGMVDDLRLEVNKLVTLKLEVGKISKYWELSMVDAPSATLGVFVPASAAKSASAPSSPSAIIHDAKPAISPNFKSAINNNLKSANNGAFQVAWRAPVGFTAEPPSGHHVEFRSWEGEFGVVTTLIPPPDKDQFVALVDDLKSYAKHPDPLYYTHSFIDGLRDEIKEEALNTARQPYRRLEPPPSQKPRCHAPLPLPAPPPKLAGADVKRLTDTPHSTAEDKFQALRVSHRAQGLCIRCGAKWSRDHKCSEVAQLHLVQELLDIFPLDDDIDDASPRSPTASQVMMHLSAAVAGVSAPKTFSLSGDIQGMILSILIDSDSSHTFISADKALSVPGIQKLDPSLQVQVANGLFFHYGHQDFASILVRHDSQS</sequence>
<name>A0A811PC70_9POAL</name>
<dbReference type="EMBL" id="CAJGYO010000006">
    <property type="protein sequence ID" value="CAD6238565.1"/>
    <property type="molecule type" value="Genomic_DNA"/>
</dbReference>
<dbReference type="AlphaFoldDB" id="A0A811PC70"/>
<proteinExistence type="predicted"/>
<protein>
    <submittedName>
        <fullName evidence="1">Uncharacterized protein</fullName>
    </submittedName>
</protein>
<accession>A0A811PC70</accession>
<comment type="caution">
    <text evidence="1">The sequence shown here is derived from an EMBL/GenBank/DDBJ whole genome shotgun (WGS) entry which is preliminary data.</text>
</comment>